<dbReference type="Proteomes" id="UP000076088">
    <property type="component" value="Chromosome"/>
</dbReference>
<organism evidence="1 2">
    <name type="scientific">Sphingopyxis macrogoltabida</name>
    <name type="common">Sphingomonas macrogoltabidus</name>
    <dbReference type="NCBI Taxonomy" id="33050"/>
    <lineage>
        <taxon>Bacteria</taxon>
        <taxon>Pseudomonadati</taxon>
        <taxon>Pseudomonadota</taxon>
        <taxon>Alphaproteobacteria</taxon>
        <taxon>Sphingomonadales</taxon>
        <taxon>Sphingomonadaceae</taxon>
        <taxon>Sphingopyxis</taxon>
    </lineage>
</organism>
<evidence type="ECO:0000313" key="1">
    <source>
        <dbReference type="EMBL" id="AMU89877.1"/>
    </source>
</evidence>
<name>A0AAC8Z174_SPHMC</name>
<gene>
    <name evidence="1" type="ORF">ATM17_12610</name>
</gene>
<protein>
    <submittedName>
        <fullName evidence="1">Uncharacterized protein</fullName>
    </submittedName>
</protein>
<evidence type="ECO:0000313" key="2">
    <source>
        <dbReference type="Proteomes" id="UP000076088"/>
    </source>
</evidence>
<accession>A0AAC8Z174</accession>
<proteinExistence type="predicted"/>
<keyword evidence="2" id="KW-1185">Reference proteome</keyword>
<reference evidence="2" key="1">
    <citation type="submission" date="2015-11" db="EMBL/GenBank/DDBJ databases">
        <title>Complete genome sequence of a polyethylene-glycol degrader Sphingopyxis macrogoltabida 203N (NBRC 111659).</title>
        <authorList>
            <person name="Yoshiyuki O."/>
            <person name="Shouta N."/>
            <person name="Nagata Y."/>
            <person name="Numata M."/>
            <person name="Tsuchikane K."/>
            <person name="Hosoyama A."/>
            <person name="Yamazoe A."/>
            <person name="Tsuda M."/>
            <person name="Fujita N."/>
            <person name="Kawai F."/>
        </authorList>
    </citation>
    <scope>NUCLEOTIDE SEQUENCE [LARGE SCALE GENOMIC DNA]</scope>
    <source>
        <strain evidence="2">203N</strain>
    </source>
</reference>
<dbReference type="RefSeq" id="WP_054726355.1">
    <property type="nucleotide sequence ID" value="NZ_CP013344.1"/>
</dbReference>
<dbReference type="EMBL" id="CP013344">
    <property type="protein sequence ID" value="AMU89877.1"/>
    <property type="molecule type" value="Genomic_DNA"/>
</dbReference>
<sequence length="86" mass="8981">MHVKATKPPAELLACAGEPVAPALPPYEWDKIAAAPSVAVAVDMAKAITGKRDGLMLPYVLDMRAALGDCAAKVAGVRAWADRLPE</sequence>
<reference evidence="1 2" key="2">
    <citation type="journal article" date="2016" name="Genome Announc.">
        <title>Complete Genome Sequence of Sphingopyxis macrogoltabida Strain 203N (NBRC 111659), a Polyethylene Glycol Degrader.</title>
        <authorList>
            <person name="Ohtsubo Y."/>
            <person name="Nonoyama S."/>
            <person name="Nagata Y."/>
            <person name="Numata M."/>
            <person name="Tsuchikane K."/>
            <person name="Hosoyama A."/>
            <person name="Yamazoe A."/>
            <person name="Tsuda M."/>
            <person name="Fujita N."/>
            <person name="Kawai F."/>
        </authorList>
    </citation>
    <scope>NUCLEOTIDE SEQUENCE [LARGE SCALE GENOMIC DNA]</scope>
    <source>
        <strain evidence="1 2">203N</strain>
    </source>
</reference>
<dbReference type="AlphaFoldDB" id="A0AAC8Z174"/>